<evidence type="ECO:0000256" key="3">
    <source>
        <dbReference type="ARBA" id="ARBA00022989"/>
    </source>
</evidence>
<evidence type="ECO:0000256" key="4">
    <source>
        <dbReference type="ARBA" id="ARBA00023136"/>
    </source>
</evidence>
<accession>A0A0F9VKU5</accession>
<proteinExistence type="predicted"/>
<organism evidence="7">
    <name type="scientific">marine sediment metagenome</name>
    <dbReference type="NCBI Taxonomy" id="412755"/>
    <lineage>
        <taxon>unclassified sequences</taxon>
        <taxon>metagenomes</taxon>
        <taxon>ecological metagenomes</taxon>
    </lineage>
</organism>
<name>A0A0F9VKU5_9ZZZZ</name>
<dbReference type="Gene3D" id="2.40.128.260">
    <property type="entry name" value="Type IV secretion system, VirB10/TraB/TrbI"/>
    <property type="match status" value="1"/>
</dbReference>
<feature type="region of interest" description="Disordered" evidence="5">
    <location>
        <begin position="145"/>
        <end position="184"/>
    </location>
</feature>
<dbReference type="Pfam" id="PF03743">
    <property type="entry name" value="TrbI"/>
    <property type="match status" value="1"/>
</dbReference>
<comment type="subcellular location">
    <subcellularLocation>
        <location evidence="1">Membrane</location>
        <topology evidence="1">Single-pass membrane protein</topology>
    </subcellularLocation>
</comment>
<dbReference type="AlphaFoldDB" id="A0A0F9VKU5"/>
<dbReference type="EMBL" id="LAZR01000331">
    <property type="protein sequence ID" value="KKN74121.1"/>
    <property type="molecule type" value="Genomic_DNA"/>
</dbReference>
<keyword evidence="4 6" id="KW-0472">Membrane</keyword>
<comment type="caution">
    <text evidence="7">The sequence shown here is derived from an EMBL/GenBank/DDBJ whole genome shotgun (WGS) entry which is preliminary data.</text>
</comment>
<evidence type="ECO:0000256" key="2">
    <source>
        <dbReference type="ARBA" id="ARBA00022692"/>
    </source>
</evidence>
<dbReference type="InterPro" id="IPR005498">
    <property type="entry name" value="T4SS_VirB10/TraB/TrbI"/>
</dbReference>
<dbReference type="GO" id="GO:0016020">
    <property type="term" value="C:membrane"/>
    <property type="evidence" value="ECO:0007669"/>
    <property type="project" value="UniProtKB-SubCell"/>
</dbReference>
<evidence type="ECO:0000313" key="7">
    <source>
        <dbReference type="EMBL" id="KKN74121.1"/>
    </source>
</evidence>
<evidence type="ECO:0000256" key="1">
    <source>
        <dbReference type="ARBA" id="ARBA00004167"/>
    </source>
</evidence>
<protein>
    <recommendedName>
        <fullName evidence="8">Conjugal transfer protein TrbI</fullName>
    </recommendedName>
</protein>
<keyword evidence="3 6" id="KW-1133">Transmembrane helix</keyword>
<evidence type="ECO:0000256" key="6">
    <source>
        <dbReference type="SAM" id="Phobius"/>
    </source>
</evidence>
<feature type="region of interest" description="Disordered" evidence="5">
    <location>
        <begin position="93"/>
        <end position="126"/>
    </location>
</feature>
<evidence type="ECO:0008006" key="8">
    <source>
        <dbReference type="Google" id="ProtNLM"/>
    </source>
</evidence>
<keyword evidence="2 6" id="KW-0812">Transmembrane</keyword>
<gene>
    <name evidence="7" type="ORF">LCGC14_0393330</name>
</gene>
<feature type="compositionally biased region" description="Low complexity" evidence="5">
    <location>
        <begin position="162"/>
        <end position="174"/>
    </location>
</feature>
<reference evidence="7" key="1">
    <citation type="journal article" date="2015" name="Nature">
        <title>Complex archaea that bridge the gap between prokaryotes and eukaryotes.</title>
        <authorList>
            <person name="Spang A."/>
            <person name="Saw J.H."/>
            <person name="Jorgensen S.L."/>
            <person name="Zaremba-Niedzwiedzka K."/>
            <person name="Martijn J."/>
            <person name="Lind A.E."/>
            <person name="van Eijk R."/>
            <person name="Schleper C."/>
            <person name="Guy L."/>
            <person name="Ettema T.J."/>
        </authorList>
    </citation>
    <scope>NUCLEOTIDE SEQUENCE</scope>
</reference>
<evidence type="ECO:0000256" key="5">
    <source>
        <dbReference type="SAM" id="MobiDB-lite"/>
    </source>
</evidence>
<dbReference type="InterPro" id="IPR042217">
    <property type="entry name" value="T4SS_VirB10/TrbI"/>
</dbReference>
<feature type="region of interest" description="Disordered" evidence="5">
    <location>
        <begin position="214"/>
        <end position="238"/>
    </location>
</feature>
<dbReference type="CDD" id="cd16429">
    <property type="entry name" value="VirB10"/>
    <property type="match status" value="1"/>
</dbReference>
<feature type="transmembrane region" description="Helical" evidence="6">
    <location>
        <begin position="22"/>
        <end position="44"/>
    </location>
</feature>
<sequence length="465" mass="50752">MAEEAAPRIEEKPAIYKKKLQVWLMVAFGSVMALLLILTLINIFSKLNGSKPRPPEIAREQRSAPTIDRQDQFDQLVSNRRPRVTPMEAIEVEGMTAATAPSANGKGTKSEEAPAAPQLSQEEKALAQWQARERLRALNSAQAGWELEGSSGSKKEQPAEGRPTVAAASSSRPARPGPNDMMSQLDALNRPLSETGSLEERRAEVRKRIEEAQRLRGTLATQGASGLPNAAGRTAATPEQQELKTIKTSFHQAPENVAGYSKENRYNADIAGKIKMPPGTEIPTTLMRKAISDYTGGSLKAIVSHDVYDVSREFVLIPKGTEVNIGIVRTRNVNEAISSRVAFIVKDAVLPDTRVIDFSTASAVDREGVGAIEDQVDHHFMAQFFGVAAYALVSNESSYAGTGLEQGSYTGDVSAGLRSELSPLAQKYLNIVPTSTIRPGQSFRVIVEEEMYIEPWSHLYAQYME</sequence>